<comment type="similarity">
    <text evidence="1">Belongs to the NAD(P)H dehydrogenase (quinone) family.</text>
</comment>
<gene>
    <name evidence="4" type="ORF">TK0001_4264</name>
</gene>
<dbReference type="GO" id="GO:0003955">
    <property type="term" value="F:NAD(P)H dehydrogenase (quinone) activity"/>
    <property type="evidence" value="ECO:0007669"/>
    <property type="project" value="TreeGrafter"/>
</dbReference>
<dbReference type="InterPro" id="IPR029039">
    <property type="entry name" value="Flavoprotein-like_sf"/>
</dbReference>
<name>A0A2N9AU39_METEX</name>
<accession>A0A2N9AU39</accession>
<dbReference type="EMBL" id="LT962688">
    <property type="protein sequence ID" value="SOR30866.1"/>
    <property type="molecule type" value="Genomic_DNA"/>
</dbReference>
<feature type="domain" description="Flavodoxin-like fold" evidence="3">
    <location>
        <begin position="2"/>
        <end position="173"/>
    </location>
</feature>
<dbReference type="GO" id="GO:0005829">
    <property type="term" value="C:cytosol"/>
    <property type="evidence" value="ECO:0007669"/>
    <property type="project" value="TreeGrafter"/>
</dbReference>
<evidence type="ECO:0000256" key="1">
    <source>
        <dbReference type="ARBA" id="ARBA00006252"/>
    </source>
</evidence>
<dbReference type="InterPro" id="IPR051545">
    <property type="entry name" value="NAD(P)H_dehydrogenase_qn"/>
</dbReference>
<evidence type="ECO:0000259" key="3">
    <source>
        <dbReference type="Pfam" id="PF02525"/>
    </source>
</evidence>
<dbReference type="PANTHER" id="PTHR10204:SF34">
    <property type="entry name" value="NAD(P)H DEHYDROGENASE [QUINONE] 1 ISOFORM 1"/>
    <property type="match status" value="1"/>
</dbReference>
<dbReference type="Proteomes" id="UP000233769">
    <property type="component" value="Chromosome tk0001"/>
</dbReference>
<keyword evidence="2" id="KW-0560">Oxidoreductase</keyword>
<dbReference type="PANTHER" id="PTHR10204">
    <property type="entry name" value="NAD P H OXIDOREDUCTASE-RELATED"/>
    <property type="match status" value="1"/>
</dbReference>
<organism evidence="4 5">
    <name type="scientific">Methylorubrum extorquens</name>
    <name type="common">Methylobacterium dichloromethanicum</name>
    <name type="synonym">Methylobacterium extorquens</name>
    <dbReference type="NCBI Taxonomy" id="408"/>
    <lineage>
        <taxon>Bacteria</taxon>
        <taxon>Pseudomonadati</taxon>
        <taxon>Pseudomonadota</taxon>
        <taxon>Alphaproteobacteria</taxon>
        <taxon>Hyphomicrobiales</taxon>
        <taxon>Methylobacteriaceae</taxon>
        <taxon>Methylorubrum</taxon>
    </lineage>
</organism>
<dbReference type="SUPFAM" id="SSF52218">
    <property type="entry name" value="Flavoproteins"/>
    <property type="match status" value="1"/>
</dbReference>
<dbReference type="Gene3D" id="3.40.50.360">
    <property type="match status" value="1"/>
</dbReference>
<protein>
    <submittedName>
        <fullName evidence="4">Putative NAD(P)H dehydrogenase (Quione)</fullName>
    </submittedName>
</protein>
<evidence type="ECO:0000313" key="4">
    <source>
        <dbReference type="EMBL" id="SOR30866.1"/>
    </source>
</evidence>
<evidence type="ECO:0000313" key="5">
    <source>
        <dbReference type="Proteomes" id="UP000233769"/>
    </source>
</evidence>
<dbReference type="RefSeq" id="WP_056506817.1">
    <property type="nucleotide sequence ID" value="NZ_JALJXG010000001.1"/>
</dbReference>
<dbReference type="AlphaFoldDB" id="A0A2N9AU39"/>
<dbReference type="Pfam" id="PF02525">
    <property type="entry name" value="Flavodoxin_2"/>
    <property type="match status" value="1"/>
</dbReference>
<reference evidence="5" key="1">
    <citation type="submission" date="2017-10" db="EMBL/GenBank/DDBJ databases">
        <authorList>
            <person name="Regsiter A."/>
            <person name="William W."/>
        </authorList>
    </citation>
    <scope>NUCLEOTIDE SEQUENCE [LARGE SCALE GENOMIC DNA]</scope>
</reference>
<dbReference type="InterPro" id="IPR003680">
    <property type="entry name" value="Flavodoxin_fold"/>
</dbReference>
<sequence length="195" mass="22635">MKRILYLYCHPLPESFHGAIRTAALDGLARAGHAVDLLDLYAEGFDPVLTAEGRRHYHDVTRNQQGLEDYVARLRAAQVLVVQFPTWCFGPPAMLKGFIDRLMMPGVAFDLSDPRHVRPTLDSLERIVGVVTYGRPRWMALAMQDPPRRMVTRYLRWFAARRARAEYLALYHLNVASDDRRRAFIERVRTRMERL</sequence>
<evidence type="ECO:0000256" key="2">
    <source>
        <dbReference type="ARBA" id="ARBA00023002"/>
    </source>
</evidence>
<proteinExistence type="inferred from homology"/>